<dbReference type="FunFam" id="1.20.1250.20:FF:000121">
    <property type="entry name" value="Probable inositol transporter 2"/>
    <property type="match status" value="1"/>
</dbReference>
<dbReference type="PRINTS" id="PR00171">
    <property type="entry name" value="SUGRTRNSPORT"/>
</dbReference>
<dbReference type="PROSITE" id="PS00217">
    <property type="entry name" value="SUGAR_TRANSPORT_2"/>
    <property type="match status" value="1"/>
</dbReference>
<name>A0A5J9SYM5_9POAL</name>
<organism evidence="10 11">
    <name type="scientific">Eragrostis curvula</name>
    <name type="common">weeping love grass</name>
    <dbReference type="NCBI Taxonomy" id="38414"/>
    <lineage>
        <taxon>Eukaryota</taxon>
        <taxon>Viridiplantae</taxon>
        <taxon>Streptophyta</taxon>
        <taxon>Embryophyta</taxon>
        <taxon>Tracheophyta</taxon>
        <taxon>Spermatophyta</taxon>
        <taxon>Magnoliopsida</taxon>
        <taxon>Liliopsida</taxon>
        <taxon>Poales</taxon>
        <taxon>Poaceae</taxon>
        <taxon>PACMAD clade</taxon>
        <taxon>Chloridoideae</taxon>
        <taxon>Eragrostideae</taxon>
        <taxon>Eragrostidinae</taxon>
        <taxon>Eragrostis</taxon>
    </lineage>
</organism>
<keyword evidence="11" id="KW-1185">Reference proteome</keyword>
<dbReference type="OrthoDB" id="6339427at2759"/>
<evidence type="ECO:0000256" key="5">
    <source>
        <dbReference type="ARBA" id="ARBA00022989"/>
    </source>
</evidence>
<dbReference type="PROSITE" id="PS00216">
    <property type="entry name" value="SUGAR_TRANSPORT_1"/>
    <property type="match status" value="1"/>
</dbReference>
<accession>A0A5J9SYM5</accession>
<dbReference type="InterPro" id="IPR003663">
    <property type="entry name" value="Sugar/inositol_transpt"/>
</dbReference>
<dbReference type="InterPro" id="IPR050814">
    <property type="entry name" value="Myo-inositol_Transporter"/>
</dbReference>
<feature type="transmembrane region" description="Helical" evidence="8">
    <location>
        <begin position="100"/>
        <end position="117"/>
    </location>
</feature>
<evidence type="ECO:0000256" key="1">
    <source>
        <dbReference type="ARBA" id="ARBA00004141"/>
    </source>
</evidence>
<reference evidence="10 11" key="1">
    <citation type="journal article" date="2019" name="Sci. Rep.">
        <title>A high-quality genome of Eragrostis curvula grass provides insights into Poaceae evolution and supports new strategies to enhance forage quality.</title>
        <authorList>
            <person name="Carballo J."/>
            <person name="Santos B.A.C.M."/>
            <person name="Zappacosta D."/>
            <person name="Garbus I."/>
            <person name="Selva J.P."/>
            <person name="Gallo C.A."/>
            <person name="Diaz A."/>
            <person name="Albertini E."/>
            <person name="Caccamo M."/>
            <person name="Echenique V."/>
        </authorList>
    </citation>
    <scope>NUCLEOTIDE SEQUENCE [LARGE SCALE GENOMIC DNA]</scope>
    <source>
        <strain evidence="11">cv. Victoria</strain>
        <tissue evidence="10">Leaf</tissue>
    </source>
</reference>
<comment type="caution">
    <text evidence="10">The sequence shown here is derived from an EMBL/GenBank/DDBJ whole genome shotgun (WGS) entry which is preliminary data.</text>
</comment>
<feature type="transmembrane region" description="Helical" evidence="8">
    <location>
        <begin position="496"/>
        <end position="517"/>
    </location>
</feature>
<dbReference type="GO" id="GO:0005886">
    <property type="term" value="C:plasma membrane"/>
    <property type="evidence" value="ECO:0007669"/>
    <property type="project" value="EnsemblPlants"/>
</dbReference>
<comment type="subcellular location">
    <subcellularLocation>
        <location evidence="1">Membrane</location>
        <topology evidence="1">Multi-pass membrane protein</topology>
    </subcellularLocation>
</comment>
<keyword evidence="5 8" id="KW-1133">Transmembrane helix</keyword>
<gene>
    <name evidence="10" type="ORF">EJB05_50374</name>
</gene>
<feature type="transmembrane region" description="Helical" evidence="8">
    <location>
        <begin position="529"/>
        <end position="547"/>
    </location>
</feature>
<feature type="transmembrane region" description="Helical" evidence="8">
    <location>
        <begin position="184"/>
        <end position="206"/>
    </location>
</feature>
<comment type="similarity">
    <text evidence="2 7">Belongs to the major facilitator superfamily. Sugar transporter (TC 2.A.1.1) family.</text>
</comment>
<dbReference type="Gramene" id="TVU04082">
    <property type="protein sequence ID" value="TVU04082"/>
    <property type="gene ID" value="EJB05_50374"/>
</dbReference>
<dbReference type="PANTHER" id="PTHR48020:SF38">
    <property type="entry name" value="INOSITOL TRANSPORTER 2-RELATED"/>
    <property type="match status" value="1"/>
</dbReference>
<keyword evidence="6 8" id="KW-0472">Membrane</keyword>
<dbReference type="AlphaFoldDB" id="A0A5J9SYM5"/>
<dbReference type="Gene3D" id="1.20.1250.20">
    <property type="entry name" value="MFS general substrate transporter like domains"/>
    <property type="match status" value="2"/>
</dbReference>
<feature type="transmembrane region" description="Helical" evidence="8">
    <location>
        <begin position="342"/>
        <end position="361"/>
    </location>
</feature>
<protein>
    <recommendedName>
        <fullName evidence="9">Major facilitator superfamily (MFS) profile domain-containing protein</fullName>
    </recommendedName>
</protein>
<evidence type="ECO:0000256" key="8">
    <source>
        <dbReference type="SAM" id="Phobius"/>
    </source>
</evidence>
<evidence type="ECO:0000256" key="7">
    <source>
        <dbReference type="RuleBase" id="RU003346"/>
    </source>
</evidence>
<feature type="transmembrane region" description="Helical" evidence="8">
    <location>
        <begin position="156"/>
        <end position="178"/>
    </location>
</feature>
<dbReference type="Proteomes" id="UP000324897">
    <property type="component" value="Unassembled WGS sequence"/>
</dbReference>
<proteinExistence type="inferred from homology"/>
<dbReference type="InterPro" id="IPR020846">
    <property type="entry name" value="MFS_dom"/>
</dbReference>
<dbReference type="Pfam" id="PF00083">
    <property type="entry name" value="Sugar_tr"/>
    <property type="match status" value="2"/>
</dbReference>
<evidence type="ECO:0000313" key="11">
    <source>
        <dbReference type="Proteomes" id="UP000324897"/>
    </source>
</evidence>
<evidence type="ECO:0000256" key="6">
    <source>
        <dbReference type="ARBA" id="ARBA00023136"/>
    </source>
</evidence>
<dbReference type="GO" id="GO:0005366">
    <property type="term" value="F:myo-inositol:proton symporter activity"/>
    <property type="evidence" value="ECO:0007669"/>
    <property type="project" value="EnsemblPlants"/>
</dbReference>
<keyword evidence="4 8" id="KW-0812">Transmembrane</keyword>
<sequence>MEGGVHEFDGSTFKECFSLTWRNPYVLRLAFSAGIGGLLFGYDTGVISGALLYIRDDFRSVDRNTWLQELIVSMAVAGAILGAAMGGWTTDRFGRRTSILAADFLFFAGAAVMASALGPAQLVTGRVFVGLGVGMASMTAPLYISEASPARIRGALVSTNGFLITGGQFLSYLVNLAFTKAPGTWRWMLGVAGLPAVVQFALMLFLPESPRWLYRKGRAEEAEQILRRIYSAEEAEREIAELKESVAAERASSEKKEASSLLHAVRTSATVRRALVAGVGLQVFQQLVGINTVMYYSPSIVQLAGFASNQTALALSLVTSGLNALGSVVSIYFIDRVGRKKLLVVSLAGVVLSLGVLTAVFHETASHSPPVGAVQTRRFDASLTCPEYKPVMAATGGFWDCTRCLKASSTACGFCASAGGDKLLPGACLVSNATARDACGGGGEASASWYTRGCPSRYGWLALVGLALYIIFFSPGMGTVPWIVNSEIYPLRYRGACGGAAATANWVSNLAVAQSFLSLTQAIGTSWTFLIFGGLSVAALAFVLVCVPETKGLPIEEVEKMLERRELRLRFWAPRDEGGDEANENTHKGGGV</sequence>
<evidence type="ECO:0000259" key="9">
    <source>
        <dbReference type="PROSITE" id="PS50850"/>
    </source>
</evidence>
<feature type="transmembrane region" description="Helical" evidence="8">
    <location>
        <begin position="458"/>
        <end position="484"/>
    </location>
</feature>
<feature type="transmembrane region" description="Helical" evidence="8">
    <location>
        <begin position="274"/>
        <end position="297"/>
    </location>
</feature>
<keyword evidence="3 7" id="KW-0813">Transport</keyword>
<dbReference type="SUPFAM" id="SSF103473">
    <property type="entry name" value="MFS general substrate transporter"/>
    <property type="match status" value="1"/>
</dbReference>
<feature type="domain" description="Major facilitator superfamily (MFS) profile" evidence="9">
    <location>
        <begin position="29"/>
        <end position="551"/>
    </location>
</feature>
<evidence type="ECO:0000313" key="10">
    <source>
        <dbReference type="EMBL" id="TVU04082.1"/>
    </source>
</evidence>
<dbReference type="InterPro" id="IPR005829">
    <property type="entry name" value="Sugar_transporter_CS"/>
</dbReference>
<dbReference type="PANTHER" id="PTHR48020">
    <property type="entry name" value="PROTON MYO-INOSITOL COTRANSPORTER"/>
    <property type="match status" value="1"/>
</dbReference>
<evidence type="ECO:0000256" key="3">
    <source>
        <dbReference type="ARBA" id="ARBA00022448"/>
    </source>
</evidence>
<feature type="transmembrane region" description="Helical" evidence="8">
    <location>
        <begin position="123"/>
        <end position="144"/>
    </location>
</feature>
<dbReference type="FunFam" id="1.20.1250.20:FF:000137">
    <property type="entry name" value="Probable inositol transporter 2"/>
    <property type="match status" value="1"/>
</dbReference>
<dbReference type="InterPro" id="IPR036259">
    <property type="entry name" value="MFS_trans_sf"/>
</dbReference>
<feature type="transmembrane region" description="Helical" evidence="8">
    <location>
        <begin position="312"/>
        <end position="335"/>
    </location>
</feature>
<feature type="transmembrane region" description="Helical" evidence="8">
    <location>
        <begin position="66"/>
        <end position="88"/>
    </location>
</feature>
<dbReference type="InterPro" id="IPR005828">
    <property type="entry name" value="MFS_sugar_transport-like"/>
</dbReference>
<feature type="transmembrane region" description="Helical" evidence="8">
    <location>
        <begin position="29"/>
        <end position="54"/>
    </location>
</feature>
<dbReference type="NCBIfam" id="TIGR00879">
    <property type="entry name" value="SP"/>
    <property type="match status" value="1"/>
</dbReference>
<dbReference type="PROSITE" id="PS50850">
    <property type="entry name" value="MFS"/>
    <property type="match status" value="1"/>
</dbReference>
<dbReference type="EMBL" id="RWGY01000102">
    <property type="protein sequence ID" value="TVU04082.1"/>
    <property type="molecule type" value="Genomic_DNA"/>
</dbReference>
<evidence type="ECO:0000256" key="4">
    <source>
        <dbReference type="ARBA" id="ARBA00022692"/>
    </source>
</evidence>
<evidence type="ECO:0000256" key="2">
    <source>
        <dbReference type="ARBA" id="ARBA00010992"/>
    </source>
</evidence>
<dbReference type="CDD" id="cd17360">
    <property type="entry name" value="MFS_HMIT_like"/>
    <property type="match status" value="1"/>
</dbReference>